<reference evidence="2" key="1">
    <citation type="journal article" date="2015" name="Nature">
        <title>Complex archaea that bridge the gap between prokaryotes and eukaryotes.</title>
        <authorList>
            <person name="Spang A."/>
            <person name="Saw J.H."/>
            <person name="Jorgensen S.L."/>
            <person name="Zaremba-Niedzwiedzka K."/>
            <person name="Martijn J."/>
            <person name="Lind A.E."/>
            <person name="van Eijk R."/>
            <person name="Schleper C."/>
            <person name="Guy L."/>
            <person name="Ettema T.J."/>
        </authorList>
    </citation>
    <scope>NUCLEOTIDE SEQUENCE</scope>
</reference>
<dbReference type="EMBL" id="LAZR01018011">
    <property type="protein sequence ID" value="KKL98056.1"/>
    <property type="molecule type" value="Genomic_DNA"/>
</dbReference>
<dbReference type="InterPro" id="IPR000722">
    <property type="entry name" value="RNA_pol_asu"/>
</dbReference>
<evidence type="ECO:0000313" key="2">
    <source>
        <dbReference type="EMBL" id="KKL98056.1"/>
    </source>
</evidence>
<comment type="caution">
    <text evidence="2">The sequence shown here is derived from an EMBL/GenBank/DDBJ whole genome shotgun (WGS) entry which is preliminary data.</text>
</comment>
<dbReference type="AlphaFoldDB" id="A0A0F9H513"/>
<accession>A0A0F9H513</accession>
<proteinExistence type="predicted"/>
<dbReference type="GO" id="GO:0003677">
    <property type="term" value="F:DNA binding"/>
    <property type="evidence" value="ECO:0007669"/>
    <property type="project" value="InterPro"/>
</dbReference>
<feature type="domain" description="RNA polymerase alpha subunit" evidence="1">
    <location>
        <begin position="164"/>
        <end position="236"/>
    </location>
</feature>
<organism evidence="2">
    <name type="scientific">marine sediment metagenome</name>
    <dbReference type="NCBI Taxonomy" id="412755"/>
    <lineage>
        <taxon>unclassified sequences</taxon>
        <taxon>metagenomes</taxon>
        <taxon>ecological metagenomes</taxon>
    </lineage>
</organism>
<dbReference type="SUPFAM" id="SSF64484">
    <property type="entry name" value="beta and beta-prime subunits of DNA dependent RNA-polymerase"/>
    <property type="match status" value="1"/>
</dbReference>
<name>A0A0F9H513_9ZZZZ</name>
<dbReference type="GO" id="GO:0003899">
    <property type="term" value="F:DNA-directed RNA polymerase activity"/>
    <property type="evidence" value="ECO:0007669"/>
    <property type="project" value="InterPro"/>
</dbReference>
<evidence type="ECO:0000259" key="1">
    <source>
        <dbReference type="Pfam" id="PF00623"/>
    </source>
</evidence>
<gene>
    <name evidence="2" type="ORF">LCGC14_1828230</name>
</gene>
<dbReference type="Pfam" id="PF00623">
    <property type="entry name" value="RNA_pol_Rpb1_2"/>
    <property type="match status" value="1"/>
</dbReference>
<sequence>MGTVADEEMYPNGCYVQLPMSLQITIPDDRSIGIQEGIASNSAYHQDACRIFEFDKLPVPSFGLRQPWKHPTGKYGLSDIATILNQILEACDRLKHGEIKPQQLSAVVFRYFHMVSQSLSLKTGKISQYLMAVRYPCSSKATAVLGQELEPNWVEIHRDMSRDLKVDDGDYVVVERFPCLGFMSTRIQRVRITDDSQCKYTIRVSENSLVSMNLDFDGDVIYIMSFHTEGAKEELKENFHNPHPQIKEVLDRMNGKKVPMTRAMTFQEIKLQSFAPMEAREHADLNATSMAVKLWTGPVIALCYSLMRIVEGNIPYHDREGHINVEVFLDKVGNSVFSQKHGTKSLREECVEAVCLANEKALIELGFPERETQQLCNIIRMYAQKLGVGNQRALVEHYQRHLEEGRSHIINAIVRRFHKTYFATRANLHPIDLLDHLGAKPHDLVGHLIRTSLILKEEAVSA</sequence>
<dbReference type="GO" id="GO:0006351">
    <property type="term" value="P:DNA-templated transcription"/>
    <property type="evidence" value="ECO:0007669"/>
    <property type="project" value="InterPro"/>
</dbReference>
<dbReference type="Gene3D" id="2.40.40.20">
    <property type="match status" value="1"/>
</dbReference>
<protein>
    <recommendedName>
        <fullName evidence="1">RNA polymerase alpha subunit domain-containing protein</fullName>
    </recommendedName>
</protein>